<name>A0A8J6NAZ8_9BACT</name>
<dbReference type="Proteomes" id="UP000614424">
    <property type="component" value="Unassembled WGS sequence"/>
</dbReference>
<gene>
    <name evidence="1" type="ORF">H8E41_00550</name>
</gene>
<proteinExistence type="predicted"/>
<dbReference type="Gene3D" id="3.40.50.1820">
    <property type="entry name" value="alpha/beta hydrolase"/>
    <property type="match status" value="1"/>
</dbReference>
<sequence length="144" mass="16635">MGANIALDFACRHKERVMSIELFSMRRKWPQVDVDDIRQGLREDLPGFMAGFYRKCFLGSKKEYRMFVEHLQDVYLREIDVETLYSGLDYLEQFVLPEVLEGVEAHCIHGARDVIAPVMERPQFAGVEETLFANGGHAVLFEYA</sequence>
<evidence type="ECO:0000313" key="1">
    <source>
        <dbReference type="EMBL" id="MBC8316364.1"/>
    </source>
</evidence>
<comment type="caution">
    <text evidence="1">The sequence shown here is derived from an EMBL/GenBank/DDBJ whole genome shotgun (WGS) entry which is preliminary data.</text>
</comment>
<dbReference type="EMBL" id="JACNJZ010000026">
    <property type="protein sequence ID" value="MBC8316364.1"/>
    <property type="molecule type" value="Genomic_DNA"/>
</dbReference>
<organism evidence="1 2">
    <name type="scientific">Candidatus Desulfobia pelagia</name>
    <dbReference type="NCBI Taxonomy" id="2841692"/>
    <lineage>
        <taxon>Bacteria</taxon>
        <taxon>Pseudomonadati</taxon>
        <taxon>Thermodesulfobacteriota</taxon>
        <taxon>Desulfobulbia</taxon>
        <taxon>Desulfobulbales</taxon>
        <taxon>Desulfobulbaceae</taxon>
        <taxon>Candidatus Desulfobia</taxon>
    </lineage>
</organism>
<dbReference type="AlphaFoldDB" id="A0A8J6NAZ8"/>
<dbReference type="InterPro" id="IPR029058">
    <property type="entry name" value="AB_hydrolase_fold"/>
</dbReference>
<evidence type="ECO:0000313" key="2">
    <source>
        <dbReference type="Proteomes" id="UP000614424"/>
    </source>
</evidence>
<reference evidence="1 2" key="1">
    <citation type="submission" date="2020-08" db="EMBL/GenBank/DDBJ databases">
        <title>Bridging the membrane lipid divide: bacteria of the FCB group superphylum have the potential to synthesize archaeal ether lipids.</title>
        <authorList>
            <person name="Villanueva L."/>
            <person name="Von Meijenfeldt F.A.B."/>
            <person name="Westbye A.B."/>
            <person name="Yadav S."/>
            <person name="Hopmans E.C."/>
            <person name="Dutilh B.E."/>
            <person name="Sinninghe Damste J.S."/>
        </authorList>
    </citation>
    <scope>NUCLEOTIDE SEQUENCE [LARGE SCALE GENOMIC DNA]</scope>
    <source>
        <strain evidence="1">NIOZ-UU47</strain>
    </source>
</reference>
<protein>
    <recommendedName>
        <fullName evidence="3">Alpha/beta hydrolase</fullName>
    </recommendedName>
</protein>
<accession>A0A8J6NAZ8</accession>
<dbReference type="SUPFAM" id="SSF53474">
    <property type="entry name" value="alpha/beta-Hydrolases"/>
    <property type="match status" value="1"/>
</dbReference>
<evidence type="ECO:0008006" key="3">
    <source>
        <dbReference type="Google" id="ProtNLM"/>
    </source>
</evidence>